<name>A0A9Q0AQB2_9PEZI</name>
<dbReference type="Proteomes" id="UP000829685">
    <property type="component" value="Unassembled WGS sequence"/>
</dbReference>
<evidence type="ECO:0000313" key="3">
    <source>
        <dbReference type="EMBL" id="KAI1873357.1"/>
    </source>
</evidence>
<evidence type="ECO:0000256" key="1">
    <source>
        <dbReference type="ARBA" id="ARBA00010954"/>
    </source>
</evidence>
<feature type="region of interest" description="Disordered" evidence="2">
    <location>
        <begin position="1"/>
        <end position="122"/>
    </location>
</feature>
<feature type="region of interest" description="Disordered" evidence="2">
    <location>
        <begin position="466"/>
        <end position="494"/>
    </location>
</feature>
<accession>A0A9Q0AQB2</accession>
<dbReference type="AlphaFoldDB" id="A0A9Q0AQB2"/>
<proteinExistence type="inferred from homology"/>
<feature type="compositionally biased region" description="Basic and acidic residues" evidence="2">
    <location>
        <begin position="609"/>
        <end position="623"/>
    </location>
</feature>
<keyword evidence="4" id="KW-1185">Reference proteome</keyword>
<sequence length="671" mass="76370">MSDQGAGGIESHGRDRRLSEPTSNTREDQMQQQSTQAETPGPEAEEQATLLQNDSPRGHLFTPNAQNAGLSRNPSTGSNASETWPLPERRQSRKAFRRNSSHKAVPQTHAPRPLEPPVTKSTLGELDVNKIIHNPKLRHDINFDPELHFRPNMDGEKGRRKQDKANQFWTTLRDQLQQFITNPIEFQERFHNQEWCLPLLLRSVKEIIQTLVPARDRVYLDEGLNVDLIMQQFNRGVADLEKLASWLSGVLKSHCAPMRDEWVDEMYSQLTNGNRTNNMEELVQGMRSLLSVLEAMKLDVANHQIRCLRPILIEDTVHFEQKFFNKKILSGKLEPHSAREWYHLASHECQPNQASRSAFGEMAVFFEALSRLILPSNPDPFPNTFLFDEERLFKLRSDMLDAINLEICMRVHEKMEKEYRQYNSAIPTPFLATPLSDASGFLSAGSDDESDFNFNNTRSRPASLVFSSAGSANSSPRSSLILPPAPTSNPVDARTKSRNLYNSLVALLNTSTSAPRPSHKWKAMKDSLALQIFRFTDAPQEALLQFEDELDQHLNEPDSPLFQDVEQHFHSRLVAELQLRVKEFKSLTGVNLFSVATGGRIHGPGRTWDGPRERSSERDTLDNSLREAREEGGIEDMASRLTHLGILHWRVWSGLVYHAEYLDTEMNIDSV</sequence>
<dbReference type="EMBL" id="JAFIMR010000010">
    <property type="protein sequence ID" value="KAI1873357.1"/>
    <property type="molecule type" value="Genomic_DNA"/>
</dbReference>
<reference evidence="3" key="1">
    <citation type="submission" date="2021-03" db="EMBL/GenBank/DDBJ databases">
        <title>Revisited historic fungal species revealed as producer of novel bioactive compounds through whole genome sequencing and comparative genomics.</title>
        <authorList>
            <person name="Vignolle G.A."/>
            <person name="Hochenegger N."/>
            <person name="Mach R.L."/>
            <person name="Mach-Aigner A.R."/>
            <person name="Javad Rahimi M."/>
            <person name="Salim K.A."/>
            <person name="Chan C.M."/>
            <person name="Lim L.B.L."/>
            <person name="Cai F."/>
            <person name="Druzhinina I.S."/>
            <person name="U'Ren J.M."/>
            <person name="Derntl C."/>
        </authorList>
    </citation>
    <scope>NUCLEOTIDE SEQUENCE</scope>
    <source>
        <strain evidence="3">TUCIM 5799</strain>
    </source>
</reference>
<protein>
    <recommendedName>
        <fullName evidence="5">T-complex 11</fullName>
    </recommendedName>
</protein>
<dbReference type="PANTHER" id="PTHR12832:SF11">
    <property type="entry name" value="LD23868P"/>
    <property type="match status" value="1"/>
</dbReference>
<evidence type="ECO:0000313" key="4">
    <source>
        <dbReference type="Proteomes" id="UP000829685"/>
    </source>
</evidence>
<feature type="region of interest" description="Disordered" evidence="2">
    <location>
        <begin position="603"/>
        <end position="623"/>
    </location>
</feature>
<comment type="similarity">
    <text evidence="1">Belongs to the TCP11 family.</text>
</comment>
<organism evidence="3 4">
    <name type="scientific">Neoarthrinium moseri</name>
    <dbReference type="NCBI Taxonomy" id="1658444"/>
    <lineage>
        <taxon>Eukaryota</taxon>
        <taxon>Fungi</taxon>
        <taxon>Dikarya</taxon>
        <taxon>Ascomycota</taxon>
        <taxon>Pezizomycotina</taxon>
        <taxon>Sordariomycetes</taxon>
        <taxon>Xylariomycetidae</taxon>
        <taxon>Amphisphaeriales</taxon>
        <taxon>Apiosporaceae</taxon>
        <taxon>Neoarthrinium</taxon>
    </lineage>
</organism>
<dbReference type="PANTHER" id="PTHR12832">
    <property type="entry name" value="TESTIS-SPECIFIC PROTEIN PBS13 T-COMPLEX 11"/>
    <property type="match status" value="1"/>
</dbReference>
<dbReference type="GO" id="GO:0010737">
    <property type="term" value="P:protein kinase A signaling"/>
    <property type="evidence" value="ECO:0007669"/>
    <property type="project" value="TreeGrafter"/>
</dbReference>
<dbReference type="InterPro" id="IPR008862">
    <property type="entry name" value="Tcp11"/>
</dbReference>
<feature type="compositionally biased region" description="Polar residues" evidence="2">
    <location>
        <begin position="63"/>
        <end position="82"/>
    </location>
</feature>
<evidence type="ECO:0008006" key="5">
    <source>
        <dbReference type="Google" id="ProtNLM"/>
    </source>
</evidence>
<comment type="caution">
    <text evidence="3">The sequence shown here is derived from an EMBL/GenBank/DDBJ whole genome shotgun (WGS) entry which is preliminary data.</text>
</comment>
<feature type="compositionally biased region" description="Gly residues" evidence="2">
    <location>
        <begin position="1"/>
        <end position="10"/>
    </location>
</feature>
<gene>
    <name evidence="3" type="ORF">JX265_004979</name>
</gene>
<feature type="compositionally biased region" description="Basic and acidic residues" evidence="2">
    <location>
        <begin position="11"/>
        <end position="29"/>
    </location>
</feature>
<feature type="compositionally biased region" description="Low complexity" evidence="2">
    <location>
        <begin position="466"/>
        <end position="479"/>
    </location>
</feature>
<feature type="compositionally biased region" description="Basic residues" evidence="2">
    <location>
        <begin position="91"/>
        <end position="101"/>
    </location>
</feature>
<dbReference type="Pfam" id="PF05794">
    <property type="entry name" value="Tcp11"/>
    <property type="match status" value="1"/>
</dbReference>
<evidence type="ECO:0000256" key="2">
    <source>
        <dbReference type="SAM" id="MobiDB-lite"/>
    </source>
</evidence>